<protein>
    <submittedName>
        <fullName evidence="1">Uncharacterized protein</fullName>
    </submittedName>
</protein>
<organism evidence="1 2">
    <name type="scientific">Aureliella helgolandensis</name>
    <dbReference type="NCBI Taxonomy" id="2527968"/>
    <lineage>
        <taxon>Bacteria</taxon>
        <taxon>Pseudomonadati</taxon>
        <taxon>Planctomycetota</taxon>
        <taxon>Planctomycetia</taxon>
        <taxon>Pirellulales</taxon>
        <taxon>Pirellulaceae</taxon>
        <taxon>Aureliella</taxon>
    </lineage>
</organism>
<name>A0A518G6P4_9BACT</name>
<dbReference type="KEGG" id="ahel:Q31a_25750"/>
<evidence type="ECO:0000313" key="1">
    <source>
        <dbReference type="EMBL" id="QDV24260.1"/>
    </source>
</evidence>
<dbReference type="EMBL" id="CP036298">
    <property type="protein sequence ID" value="QDV24260.1"/>
    <property type="molecule type" value="Genomic_DNA"/>
</dbReference>
<dbReference type="AlphaFoldDB" id="A0A518G6P4"/>
<reference evidence="1 2" key="1">
    <citation type="submission" date="2019-02" db="EMBL/GenBank/DDBJ databases">
        <title>Deep-cultivation of Planctomycetes and their phenomic and genomic characterization uncovers novel biology.</title>
        <authorList>
            <person name="Wiegand S."/>
            <person name="Jogler M."/>
            <person name="Boedeker C."/>
            <person name="Pinto D."/>
            <person name="Vollmers J."/>
            <person name="Rivas-Marin E."/>
            <person name="Kohn T."/>
            <person name="Peeters S.H."/>
            <person name="Heuer A."/>
            <person name="Rast P."/>
            <person name="Oberbeckmann S."/>
            <person name="Bunk B."/>
            <person name="Jeske O."/>
            <person name="Meyerdierks A."/>
            <person name="Storesund J.E."/>
            <person name="Kallscheuer N."/>
            <person name="Luecker S."/>
            <person name="Lage O.M."/>
            <person name="Pohl T."/>
            <person name="Merkel B.J."/>
            <person name="Hornburger P."/>
            <person name="Mueller R.-W."/>
            <person name="Bruemmer F."/>
            <person name="Labrenz M."/>
            <person name="Spormann A.M."/>
            <person name="Op den Camp H."/>
            <person name="Overmann J."/>
            <person name="Amann R."/>
            <person name="Jetten M.S.M."/>
            <person name="Mascher T."/>
            <person name="Medema M.H."/>
            <person name="Devos D.P."/>
            <person name="Kaster A.-K."/>
            <person name="Ovreas L."/>
            <person name="Rohde M."/>
            <person name="Galperin M.Y."/>
            <person name="Jogler C."/>
        </authorList>
    </citation>
    <scope>NUCLEOTIDE SEQUENCE [LARGE SCALE GENOMIC DNA]</scope>
    <source>
        <strain evidence="1 2">Q31a</strain>
    </source>
</reference>
<gene>
    <name evidence="1" type="ORF">Q31a_25750</name>
</gene>
<evidence type="ECO:0000313" key="2">
    <source>
        <dbReference type="Proteomes" id="UP000318017"/>
    </source>
</evidence>
<dbReference type="Proteomes" id="UP000318017">
    <property type="component" value="Chromosome"/>
</dbReference>
<accession>A0A518G6P4</accession>
<keyword evidence="2" id="KW-1185">Reference proteome</keyword>
<sequence>MKGPPVFCLESCKTVRFLDSISCAVERSLRYFLSGLVFVSLDEGIESFQPLSCTAFAVCRMCAAAYGYAPRLDVLNRRNLPLDPHIPHIQRGGETIQFVYVFLGYAWARRHRFPRVCVLIPRLMGKLIAIAAILGCREHA</sequence>
<proteinExistence type="predicted"/>